<dbReference type="PANTHER" id="PTHR16861">
    <property type="entry name" value="GLYCOPROTEIN 38"/>
    <property type="match status" value="1"/>
</dbReference>
<keyword evidence="5" id="KW-1185">Reference proteome</keyword>
<evidence type="ECO:0000256" key="3">
    <source>
        <dbReference type="SAM" id="SignalP"/>
    </source>
</evidence>
<feature type="region of interest" description="Disordered" evidence="1">
    <location>
        <begin position="192"/>
        <end position="226"/>
    </location>
</feature>
<organism evidence="4 5">
    <name type="scientific">Lophium mytilinum</name>
    <dbReference type="NCBI Taxonomy" id="390894"/>
    <lineage>
        <taxon>Eukaryota</taxon>
        <taxon>Fungi</taxon>
        <taxon>Dikarya</taxon>
        <taxon>Ascomycota</taxon>
        <taxon>Pezizomycotina</taxon>
        <taxon>Dothideomycetes</taxon>
        <taxon>Pleosporomycetidae</taxon>
        <taxon>Mytilinidiales</taxon>
        <taxon>Mytilinidiaceae</taxon>
        <taxon>Lophium</taxon>
    </lineage>
</organism>
<dbReference type="CDD" id="cd12087">
    <property type="entry name" value="TM_EGFR-like"/>
    <property type="match status" value="1"/>
</dbReference>
<evidence type="ECO:0000256" key="1">
    <source>
        <dbReference type="SAM" id="MobiDB-lite"/>
    </source>
</evidence>
<keyword evidence="2" id="KW-1133">Transmembrane helix</keyword>
<feature type="chain" id="PRO_5025533789" description="Mid2 domain-containing protein" evidence="3">
    <location>
        <begin position="21"/>
        <end position="318"/>
    </location>
</feature>
<keyword evidence="3" id="KW-0732">Signal</keyword>
<dbReference type="AlphaFoldDB" id="A0A6A6R7N9"/>
<proteinExistence type="predicted"/>
<keyword evidence="2" id="KW-0812">Transmembrane</keyword>
<accession>A0A6A6R7N9</accession>
<evidence type="ECO:0008006" key="6">
    <source>
        <dbReference type="Google" id="ProtNLM"/>
    </source>
</evidence>
<protein>
    <recommendedName>
        <fullName evidence="6">Mid2 domain-containing protein</fullName>
    </recommendedName>
</protein>
<dbReference type="OrthoDB" id="3795862at2759"/>
<sequence>MRSTLFQSLLAIGSLRTVVAQYAFTVPEPDVVDFDPVNDVVQGTVVNIVWLANSTYQPTLTGDKLLDSNGDISVWITSYQNNDYTHCLTPSANSETGGSWAWNITLSDDEIDANGGKFVYRLKPTVASQSSPFNITEDECPSRGFSIKKAADVAASSSASVASAASAARASASKTASAAVVTITKSGQATASATGSAASTGASTGAAKTGAPTNTSTGTASPSDGGGLSGGAKAGIAIGVIALVGIAAIAAFFLWRRHHNKTAGTRAAELSGTTQYAPAPAMNDKHVYGYMDHPHNAAPVELADSQHHAAVELPASNK</sequence>
<evidence type="ECO:0000256" key="2">
    <source>
        <dbReference type="SAM" id="Phobius"/>
    </source>
</evidence>
<keyword evidence="2" id="KW-0472">Membrane</keyword>
<name>A0A6A6R7N9_9PEZI</name>
<feature type="compositionally biased region" description="Low complexity" evidence="1">
    <location>
        <begin position="192"/>
        <end position="211"/>
    </location>
</feature>
<feature type="compositionally biased region" description="Polar residues" evidence="1">
    <location>
        <begin position="212"/>
        <end position="222"/>
    </location>
</feature>
<dbReference type="PANTHER" id="PTHR16861:SF4">
    <property type="entry name" value="SH3 DOMAIN PROTEIN (AFU_ORTHOLOGUE AFUA_1G13610)"/>
    <property type="match status" value="1"/>
</dbReference>
<dbReference type="EMBL" id="MU004183">
    <property type="protein sequence ID" value="KAF2500486.1"/>
    <property type="molecule type" value="Genomic_DNA"/>
</dbReference>
<feature type="signal peptide" evidence="3">
    <location>
        <begin position="1"/>
        <end position="20"/>
    </location>
</feature>
<reference evidence="4" key="1">
    <citation type="journal article" date="2020" name="Stud. Mycol.">
        <title>101 Dothideomycetes genomes: a test case for predicting lifestyles and emergence of pathogens.</title>
        <authorList>
            <person name="Haridas S."/>
            <person name="Albert R."/>
            <person name="Binder M."/>
            <person name="Bloem J."/>
            <person name="Labutti K."/>
            <person name="Salamov A."/>
            <person name="Andreopoulos B."/>
            <person name="Baker S."/>
            <person name="Barry K."/>
            <person name="Bills G."/>
            <person name="Bluhm B."/>
            <person name="Cannon C."/>
            <person name="Castanera R."/>
            <person name="Culley D."/>
            <person name="Daum C."/>
            <person name="Ezra D."/>
            <person name="Gonzalez J."/>
            <person name="Henrissat B."/>
            <person name="Kuo A."/>
            <person name="Liang C."/>
            <person name="Lipzen A."/>
            <person name="Lutzoni F."/>
            <person name="Magnuson J."/>
            <person name="Mondo S."/>
            <person name="Nolan M."/>
            <person name="Ohm R."/>
            <person name="Pangilinan J."/>
            <person name="Park H.-J."/>
            <person name="Ramirez L."/>
            <person name="Alfaro M."/>
            <person name="Sun H."/>
            <person name="Tritt A."/>
            <person name="Yoshinaga Y."/>
            <person name="Zwiers L.-H."/>
            <person name="Turgeon B."/>
            <person name="Goodwin S."/>
            <person name="Spatafora J."/>
            <person name="Crous P."/>
            <person name="Grigoriev I."/>
        </authorList>
    </citation>
    <scope>NUCLEOTIDE SEQUENCE</scope>
    <source>
        <strain evidence="4">CBS 269.34</strain>
    </source>
</reference>
<dbReference type="Proteomes" id="UP000799750">
    <property type="component" value="Unassembled WGS sequence"/>
</dbReference>
<evidence type="ECO:0000313" key="5">
    <source>
        <dbReference type="Proteomes" id="UP000799750"/>
    </source>
</evidence>
<gene>
    <name evidence="4" type="ORF">BU16DRAFT_248084</name>
</gene>
<feature type="transmembrane region" description="Helical" evidence="2">
    <location>
        <begin position="234"/>
        <end position="255"/>
    </location>
</feature>
<evidence type="ECO:0000313" key="4">
    <source>
        <dbReference type="EMBL" id="KAF2500486.1"/>
    </source>
</evidence>